<reference evidence="3 4" key="1">
    <citation type="submission" date="2020-04" db="EMBL/GenBank/DDBJ databases">
        <authorList>
            <person name="De Canck E."/>
        </authorList>
    </citation>
    <scope>NUCLEOTIDE SEQUENCE [LARGE SCALE GENOMIC DNA]</scope>
    <source>
        <strain evidence="3 4">LMG 28138</strain>
    </source>
</reference>
<feature type="transmembrane region" description="Helical" evidence="2">
    <location>
        <begin position="42"/>
        <end position="61"/>
    </location>
</feature>
<accession>A0A6S7BMT4</accession>
<dbReference type="AlphaFoldDB" id="A0A6S7BMT4"/>
<keyword evidence="4" id="KW-1185">Reference proteome</keyword>
<feature type="region of interest" description="Disordered" evidence="1">
    <location>
        <begin position="110"/>
        <end position="130"/>
    </location>
</feature>
<keyword evidence="2" id="KW-0812">Transmembrane</keyword>
<dbReference type="Proteomes" id="UP000494115">
    <property type="component" value="Unassembled WGS sequence"/>
</dbReference>
<dbReference type="EMBL" id="CADIKM010000063">
    <property type="protein sequence ID" value="CAB3804380.1"/>
    <property type="molecule type" value="Genomic_DNA"/>
</dbReference>
<evidence type="ECO:0000256" key="1">
    <source>
        <dbReference type="SAM" id="MobiDB-lite"/>
    </source>
</evidence>
<gene>
    <name evidence="3" type="ORF">LMG28138_05505</name>
</gene>
<evidence type="ECO:0000256" key="2">
    <source>
        <dbReference type="SAM" id="Phobius"/>
    </source>
</evidence>
<proteinExistence type="predicted"/>
<organism evidence="3 4">
    <name type="scientific">Pararobbsia alpina</name>
    <dbReference type="NCBI Taxonomy" id="621374"/>
    <lineage>
        <taxon>Bacteria</taxon>
        <taxon>Pseudomonadati</taxon>
        <taxon>Pseudomonadota</taxon>
        <taxon>Betaproteobacteria</taxon>
        <taxon>Burkholderiales</taxon>
        <taxon>Burkholderiaceae</taxon>
        <taxon>Pararobbsia</taxon>
    </lineage>
</organism>
<protein>
    <submittedName>
        <fullName evidence="3">Uncharacterized protein</fullName>
    </submittedName>
</protein>
<evidence type="ECO:0000313" key="3">
    <source>
        <dbReference type="EMBL" id="CAB3804380.1"/>
    </source>
</evidence>
<evidence type="ECO:0000313" key="4">
    <source>
        <dbReference type="Proteomes" id="UP000494115"/>
    </source>
</evidence>
<name>A0A6S7BMT4_9BURK</name>
<sequence>MLKKIGHIKNPLTVIAIFAGLAEISGTVILPLLETGVQNTYVWFLMLFPTFLVAVFFFVLYKKHHVLYAPTDYRDDESFTRLFQSAPIGETLRKRGVELDDVGGDAVAGEIDVHNGPNPENGREARADPNDGVISAADTLKNSFRGNGLLAEELVTAKLTKEFRIVFDKNLAVKGHPKLVFDAVATLRDKAIVVETRFTRNGNVPEERLLPHFDRVQEFSSTLPVSLQEKVEFIFAIVTDATEPSKFAQVKRLVERTTAIAANYSFKTSVRLFQMGELEREFSVR</sequence>
<feature type="transmembrane region" description="Helical" evidence="2">
    <location>
        <begin position="12"/>
        <end position="30"/>
    </location>
</feature>
<dbReference type="RefSeq" id="WP_175108066.1">
    <property type="nucleotide sequence ID" value="NZ_CADIKM010000063.1"/>
</dbReference>
<keyword evidence="2" id="KW-1133">Transmembrane helix</keyword>
<keyword evidence="2" id="KW-0472">Membrane</keyword>